<accession>A0A1Y1S8T0</accession>
<reference evidence="1 2" key="1">
    <citation type="journal article" date="2017" name="Environ. Microbiol.">
        <title>Decay of the glycolytic pathway and adaptation to intranuclear parasitism within Enterocytozoonidae microsporidia.</title>
        <authorList>
            <person name="Wiredu Boakye D."/>
            <person name="Jaroenlak P."/>
            <person name="Prachumwat A."/>
            <person name="Williams T.A."/>
            <person name="Bateman K.S."/>
            <person name="Itsathitphaisarn O."/>
            <person name="Sritunyalucksana K."/>
            <person name="Paszkiewicz K.H."/>
            <person name="Moore K.A."/>
            <person name="Stentiford G.D."/>
            <person name="Williams B.A."/>
        </authorList>
    </citation>
    <scope>NUCLEOTIDE SEQUENCE [LARGE SCALE GENOMIC DNA]</scope>
    <source>
        <strain evidence="1 2">GB1</strain>
    </source>
</reference>
<name>A0A1Y1S8T0_9MICR</name>
<keyword evidence="2" id="KW-1185">Reference proteome</keyword>
<sequence length="198" mass="22518">MLFIKLVECLYQSRTYYESVKPSNPSTYTRIIRRYGTSTQPLGNTNLAVANMDKIKDNVAEGIKIEISKTVSSDELVGELNKIQESPSKAGMDKALEGFYNASPNLYSIMFYESGLSDKESSKNIVRNLVSKLQRPYTLKQSGADKSDQFKAMKEAIEYYDANNAVLTVLPKQQTIFPIEKLYQFPTGFLKRLYFSIR</sequence>
<organism evidence="1 2">
    <name type="scientific">Enterospora canceri</name>
    <dbReference type="NCBI Taxonomy" id="1081671"/>
    <lineage>
        <taxon>Eukaryota</taxon>
        <taxon>Fungi</taxon>
        <taxon>Fungi incertae sedis</taxon>
        <taxon>Microsporidia</taxon>
        <taxon>Enterocytozoonidae</taxon>
        <taxon>Enterospora</taxon>
    </lineage>
</organism>
<dbReference type="AlphaFoldDB" id="A0A1Y1S8T0"/>
<dbReference type="EMBL" id="LWDP01000007">
    <property type="protein sequence ID" value="ORD94862.1"/>
    <property type="molecule type" value="Genomic_DNA"/>
</dbReference>
<proteinExistence type="predicted"/>
<evidence type="ECO:0000313" key="1">
    <source>
        <dbReference type="EMBL" id="ORD94862.1"/>
    </source>
</evidence>
<gene>
    <name evidence="1" type="ORF">ECANGB1_2062</name>
</gene>
<protein>
    <submittedName>
        <fullName evidence="1">Uncharacterized protein</fullName>
    </submittedName>
</protein>
<dbReference type="Proteomes" id="UP000192639">
    <property type="component" value="Unassembled WGS sequence"/>
</dbReference>
<dbReference type="VEuPathDB" id="MicrosporidiaDB:ECANGB1_2062"/>
<comment type="caution">
    <text evidence="1">The sequence shown here is derived from an EMBL/GenBank/DDBJ whole genome shotgun (WGS) entry which is preliminary data.</text>
</comment>
<evidence type="ECO:0000313" key="2">
    <source>
        <dbReference type="Proteomes" id="UP000192639"/>
    </source>
</evidence>